<dbReference type="AlphaFoldDB" id="A0A6G8QGR8"/>
<dbReference type="EMBL" id="CP045120">
    <property type="protein sequence ID" value="QIN85417.1"/>
    <property type="molecule type" value="Genomic_DNA"/>
</dbReference>
<dbReference type="InterPro" id="IPR029021">
    <property type="entry name" value="Prot-tyrosine_phosphatase-like"/>
</dbReference>
<accession>A0A6G8QGR8</accession>
<dbReference type="Gene3D" id="3.90.190.10">
    <property type="entry name" value="Protein tyrosine phosphatase superfamily"/>
    <property type="match status" value="1"/>
</dbReference>
<evidence type="ECO:0000259" key="1">
    <source>
        <dbReference type="Pfam" id="PF22741"/>
    </source>
</evidence>
<sequence length="156" mass="16684">MVSVMRVNDDVAVGGAPGREDVGRLAGEGYRTVVDLRTPREGTPEGVLGVEEEGTAVEESGMLHENVPVDMAAADGALIGRVGERIRAAEKPVLVHCASGRRAGAMVLANLAVERGMTAEQCFERANEMGFDCDSEPEIKRLVAGYVERNSPAYRR</sequence>
<protein>
    <submittedName>
        <fullName evidence="2">Phosphatase</fullName>
    </submittedName>
</protein>
<keyword evidence="2" id="KW-0614">Plasmid</keyword>
<dbReference type="Proteomes" id="UP000501452">
    <property type="component" value="Plasmid unnamed1"/>
</dbReference>
<dbReference type="KEGG" id="rub:GBA63_22200"/>
<organism evidence="2 3">
    <name type="scientific">Rubrobacter tropicus</name>
    <dbReference type="NCBI Taxonomy" id="2653851"/>
    <lineage>
        <taxon>Bacteria</taxon>
        <taxon>Bacillati</taxon>
        <taxon>Actinomycetota</taxon>
        <taxon>Rubrobacteria</taxon>
        <taxon>Rubrobacterales</taxon>
        <taxon>Rubrobacteraceae</taxon>
        <taxon>Rubrobacter</taxon>
    </lineage>
</organism>
<dbReference type="Pfam" id="PF22741">
    <property type="entry name" value="PTP-NADK"/>
    <property type="match status" value="1"/>
</dbReference>
<reference evidence="2 3" key="1">
    <citation type="submission" date="2019-10" db="EMBL/GenBank/DDBJ databases">
        <title>Rubrobacter sp nov SCSIO 52090 isolated from a deep-sea sediment in the South China Sea.</title>
        <authorList>
            <person name="Chen R.W."/>
        </authorList>
    </citation>
    <scope>NUCLEOTIDE SEQUENCE [LARGE SCALE GENOMIC DNA]</scope>
    <source>
        <strain evidence="2 3">SCSIO 52909</strain>
        <plasmid evidence="2 3">unnamed1</plasmid>
    </source>
</reference>
<evidence type="ECO:0000313" key="2">
    <source>
        <dbReference type="EMBL" id="QIN85417.1"/>
    </source>
</evidence>
<proteinExistence type="predicted"/>
<gene>
    <name evidence="2" type="ORF">GBA63_22200</name>
</gene>
<dbReference type="InterPro" id="IPR055214">
    <property type="entry name" value="PTP-NADK"/>
</dbReference>
<dbReference type="SUPFAM" id="SSF52799">
    <property type="entry name" value="(Phosphotyrosine protein) phosphatases II"/>
    <property type="match status" value="1"/>
</dbReference>
<dbReference type="RefSeq" id="WP_166180703.1">
    <property type="nucleotide sequence ID" value="NZ_CP045120.1"/>
</dbReference>
<keyword evidence="3" id="KW-1185">Reference proteome</keyword>
<geneLocation type="plasmid" evidence="2 3">
    <name>unnamed1</name>
</geneLocation>
<feature type="domain" description="DSP-PTPase phosphatase fused to NAD+ Kinase" evidence="1">
    <location>
        <begin position="13"/>
        <end position="138"/>
    </location>
</feature>
<evidence type="ECO:0000313" key="3">
    <source>
        <dbReference type="Proteomes" id="UP000501452"/>
    </source>
</evidence>
<name>A0A6G8QGR8_9ACTN</name>